<dbReference type="GO" id="GO:0004617">
    <property type="term" value="F:phosphoglycerate dehydrogenase activity"/>
    <property type="evidence" value="ECO:0007669"/>
    <property type="project" value="UniProtKB-UniRule"/>
</dbReference>
<evidence type="ECO:0000256" key="1">
    <source>
        <dbReference type="ARBA" id="ARBA00003800"/>
    </source>
</evidence>
<dbReference type="CDD" id="cd12173">
    <property type="entry name" value="PGDH_4"/>
    <property type="match status" value="1"/>
</dbReference>
<evidence type="ECO:0000256" key="10">
    <source>
        <dbReference type="ARBA" id="ARBA00048731"/>
    </source>
</evidence>
<comment type="catalytic activity">
    <reaction evidence="9">
        <text>(R)-2-hydroxyglutarate + NAD(+) = 2-oxoglutarate + NADH + H(+)</text>
        <dbReference type="Rhea" id="RHEA:49612"/>
        <dbReference type="ChEBI" id="CHEBI:15378"/>
        <dbReference type="ChEBI" id="CHEBI:15801"/>
        <dbReference type="ChEBI" id="CHEBI:16810"/>
        <dbReference type="ChEBI" id="CHEBI:57540"/>
        <dbReference type="ChEBI" id="CHEBI:57945"/>
        <dbReference type="EC" id="1.1.1.399"/>
    </reaction>
</comment>
<keyword evidence="7 11" id="KW-0520">NAD</keyword>
<evidence type="ECO:0000256" key="8">
    <source>
        <dbReference type="ARBA" id="ARBA00023299"/>
    </source>
</evidence>
<dbReference type="Pfam" id="PF01842">
    <property type="entry name" value="ACT"/>
    <property type="match status" value="1"/>
</dbReference>
<dbReference type="Gene3D" id="3.40.50.720">
    <property type="entry name" value="NAD(P)-binding Rossmann-like Domain"/>
    <property type="match status" value="2"/>
</dbReference>
<evidence type="ECO:0000256" key="11">
    <source>
        <dbReference type="RuleBase" id="RU363003"/>
    </source>
</evidence>
<feature type="domain" description="ACT" evidence="12">
    <location>
        <begin position="457"/>
        <end position="530"/>
    </location>
</feature>
<dbReference type="InterPro" id="IPR006140">
    <property type="entry name" value="D-isomer_DH_NAD-bd"/>
</dbReference>
<evidence type="ECO:0000313" key="13">
    <source>
        <dbReference type="EMBL" id="XCG65067.1"/>
    </source>
</evidence>
<dbReference type="PANTHER" id="PTHR42789">
    <property type="entry name" value="D-ISOMER SPECIFIC 2-HYDROXYACID DEHYDROGENASE FAMILY PROTEIN (AFU_ORTHOLOGUE AFUA_6G10090)"/>
    <property type="match status" value="1"/>
</dbReference>
<keyword evidence="8 11" id="KW-0718">Serine biosynthesis</keyword>
<dbReference type="InterPro" id="IPR029752">
    <property type="entry name" value="D-isomer_DH_CS1"/>
</dbReference>
<dbReference type="InterPro" id="IPR045865">
    <property type="entry name" value="ACT-like_dom_sf"/>
</dbReference>
<dbReference type="InterPro" id="IPR045626">
    <property type="entry name" value="PGDH_ASB_dom"/>
</dbReference>
<proteinExistence type="inferred from homology"/>
<dbReference type="EMBL" id="CP159218">
    <property type="protein sequence ID" value="XCG65067.1"/>
    <property type="molecule type" value="Genomic_DNA"/>
</dbReference>
<evidence type="ECO:0000256" key="6">
    <source>
        <dbReference type="ARBA" id="ARBA00023002"/>
    </source>
</evidence>
<name>A0AAU8DSC6_9ACTN</name>
<dbReference type="Pfam" id="PF00389">
    <property type="entry name" value="2-Hacid_dh"/>
    <property type="match status" value="1"/>
</dbReference>
<evidence type="ECO:0000256" key="5">
    <source>
        <dbReference type="ARBA" id="ARBA00022605"/>
    </source>
</evidence>
<dbReference type="GO" id="GO:0051287">
    <property type="term" value="F:NAD binding"/>
    <property type="evidence" value="ECO:0007669"/>
    <property type="project" value="UniProtKB-UniRule"/>
</dbReference>
<accession>A0AAU8DSC6</accession>
<evidence type="ECO:0000256" key="7">
    <source>
        <dbReference type="ARBA" id="ARBA00023027"/>
    </source>
</evidence>
<keyword evidence="6 11" id="KW-0560">Oxidoreductase</keyword>
<dbReference type="EC" id="1.1.1.95" evidence="11"/>
<dbReference type="NCBIfam" id="TIGR01327">
    <property type="entry name" value="PGDH"/>
    <property type="match status" value="1"/>
</dbReference>
<reference evidence="13" key="1">
    <citation type="submission" date="2024-05" db="EMBL/GenBank/DDBJ databases">
        <authorList>
            <person name="Cai S.Y."/>
            <person name="Jin L.M."/>
            <person name="Li H.R."/>
        </authorList>
    </citation>
    <scope>NUCLEOTIDE SEQUENCE</scope>
    <source>
        <strain evidence="13">A5-74</strain>
    </source>
</reference>
<dbReference type="SUPFAM" id="SSF51735">
    <property type="entry name" value="NAD(P)-binding Rossmann-fold domains"/>
    <property type="match status" value="1"/>
</dbReference>
<comment type="pathway">
    <text evidence="2 11">Amino-acid biosynthesis; L-serine biosynthesis; L-serine from 3-phospho-D-glycerate: step 1/3.</text>
</comment>
<dbReference type="GO" id="GO:0006564">
    <property type="term" value="P:L-serine biosynthetic process"/>
    <property type="evidence" value="ECO:0007669"/>
    <property type="project" value="UniProtKB-UniRule"/>
</dbReference>
<dbReference type="CDD" id="cd04902">
    <property type="entry name" value="ACT_3PGDH-xct"/>
    <property type="match status" value="1"/>
</dbReference>
<dbReference type="FunFam" id="3.40.50.720:FF:000021">
    <property type="entry name" value="D-3-phosphoglycerate dehydrogenase"/>
    <property type="match status" value="1"/>
</dbReference>
<gene>
    <name evidence="13" type="primary">serA</name>
    <name evidence="13" type="ORF">ABLG96_07145</name>
</gene>
<comment type="catalytic activity">
    <reaction evidence="10 11">
        <text>(2R)-3-phosphoglycerate + NAD(+) = 3-phosphooxypyruvate + NADH + H(+)</text>
        <dbReference type="Rhea" id="RHEA:12641"/>
        <dbReference type="ChEBI" id="CHEBI:15378"/>
        <dbReference type="ChEBI" id="CHEBI:18110"/>
        <dbReference type="ChEBI" id="CHEBI:57540"/>
        <dbReference type="ChEBI" id="CHEBI:57945"/>
        <dbReference type="ChEBI" id="CHEBI:58272"/>
        <dbReference type="EC" id="1.1.1.95"/>
    </reaction>
</comment>
<dbReference type="InterPro" id="IPR029009">
    <property type="entry name" value="ASB_dom_sf"/>
</dbReference>
<dbReference type="AlphaFoldDB" id="A0AAU8DSC6"/>
<dbReference type="InterPro" id="IPR036291">
    <property type="entry name" value="NAD(P)-bd_dom_sf"/>
</dbReference>
<dbReference type="SUPFAM" id="SSF55021">
    <property type="entry name" value="ACT-like"/>
    <property type="match status" value="1"/>
</dbReference>
<dbReference type="InterPro" id="IPR029753">
    <property type="entry name" value="D-isomer_DH_CS"/>
</dbReference>
<protein>
    <recommendedName>
        <fullName evidence="4 11">D-3-phosphoglycerate dehydrogenase</fullName>
        <ecNumber evidence="11">1.1.1.95</ecNumber>
    </recommendedName>
</protein>
<dbReference type="InterPro" id="IPR006139">
    <property type="entry name" value="D-isomer_2_OHA_DH_cat_dom"/>
</dbReference>
<dbReference type="PANTHER" id="PTHR42789:SF1">
    <property type="entry name" value="D-ISOMER SPECIFIC 2-HYDROXYACID DEHYDROGENASE FAMILY PROTEIN (AFU_ORTHOLOGUE AFUA_6G10090)"/>
    <property type="match status" value="1"/>
</dbReference>
<dbReference type="PROSITE" id="PS00670">
    <property type="entry name" value="D_2_HYDROXYACID_DH_2"/>
    <property type="match status" value="1"/>
</dbReference>
<dbReference type="Pfam" id="PF02826">
    <property type="entry name" value="2-Hacid_dh_C"/>
    <property type="match status" value="1"/>
</dbReference>
<dbReference type="RefSeq" id="WP_353650678.1">
    <property type="nucleotide sequence ID" value="NZ_CP159218.1"/>
</dbReference>
<evidence type="ECO:0000259" key="12">
    <source>
        <dbReference type="PROSITE" id="PS51671"/>
    </source>
</evidence>
<keyword evidence="5 11" id="KW-0028">Amino-acid biosynthesis</keyword>
<organism evidence="13">
    <name type="scientific">Nakamurella sp. A5-74</name>
    <dbReference type="NCBI Taxonomy" id="3158264"/>
    <lineage>
        <taxon>Bacteria</taxon>
        <taxon>Bacillati</taxon>
        <taxon>Actinomycetota</taxon>
        <taxon>Actinomycetes</taxon>
        <taxon>Nakamurellales</taxon>
        <taxon>Nakamurellaceae</taxon>
        <taxon>Nakamurella</taxon>
    </lineage>
</organism>
<dbReference type="PROSITE" id="PS00671">
    <property type="entry name" value="D_2_HYDROXYACID_DH_3"/>
    <property type="match status" value="1"/>
</dbReference>
<comment type="similarity">
    <text evidence="3 11">Belongs to the D-isomer specific 2-hydroxyacid dehydrogenase family.</text>
</comment>
<dbReference type="InterPro" id="IPR050857">
    <property type="entry name" value="D-2-hydroxyacid_DH"/>
</dbReference>
<dbReference type="SUPFAM" id="SSF52283">
    <property type="entry name" value="Formate/glycerate dehydrogenase catalytic domain-like"/>
    <property type="match status" value="1"/>
</dbReference>
<dbReference type="PROSITE" id="PS51671">
    <property type="entry name" value="ACT"/>
    <property type="match status" value="1"/>
</dbReference>
<dbReference type="Gene3D" id="3.30.70.260">
    <property type="match status" value="1"/>
</dbReference>
<comment type="function">
    <text evidence="1">Catalyzes the reversible oxidation of 3-phospho-D-glycerate to 3-phosphonooxypyruvate, the first step of the phosphorylated L-serine biosynthesis pathway. Also catalyzes the reversible oxidation of 2-hydroxyglutarate to 2-oxoglutarate.</text>
</comment>
<evidence type="ECO:0000256" key="3">
    <source>
        <dbReference type="ARBA" id="ARBA00005854"/>
    </source>
</evidence>
<dbReference type="Gene3D" id="3.30.1330.90">
    <property type="entry name" value="D-3-phosphoglycerate dehydrogenase, domain 3"/>
    <property type="match status" value="1"/>
</dbReference>
<sequence length="530" mass="54195">MSKPVVLIAEELAPSAVSVLGDEVQIRYVDGADRAALLPALADADAVLIRSATKMDADALAAAPRLRVIARAGVGLDNVDVPAATARGVLVVNAPRSNIISAAEQAFALLMAVARKTPQAHASMIAGEWKRSAFTGIELAGKTVGVVGLGRIGQLFAARVAAFDTTVIAYDPYLQPARAASLGVTLVDLPTLVREADILSIHLPKTPETVGLIGAAELATAKPNLIVVNAARGGLIDEDALVAALRDGTIAGAGIDVYATEPAGADHPLRTAPNVVLTPHLGASTEEAQDKAGISVARSVRAALRGDFVADAVNVQASGPVPETVQPWIPLVSRLGTILTGVAGGLPSHVTVEVRGDLAGSDTSILELAAVRGILGPVVSEGVSFVNAPTLAAEHGVQLESISTEEIGDYRSIVTVRGAMADGALRTVSGTLSGENQVAKLVEINGRHFDLRASGDLILLAYSDRPGVMGSVGTILGEAGVNILAAQLSQEVSGRAAIMVLRVDGLPSGDVLERLAAAVQARSIRAIPAD</sequence>
<dbReference type="SUPFAM" id="SSF143548">
    <property type="entry name" value="Serine metabolism enzymes domain"/>
    <property type="match status" value="1"/>
</dbReference>
<dbReference type="PROSITE" id="PS00065">
    <property type="entry name" value="D_2_HYDROXYACID_DH_1"/>
    <property type="match status" value="1"/>
</dbReference>
<evidence type="ECO:0000256" key="4">
    <source>
        <dbReference type="ARBA" id="ARBA00021582"/>
    </source>
</evidence>
<dbReference type="Pfam" id="PF19304">
    <property type="entry name" value="PGDH_inter"/>
    <property type="match status" value="1"/>
</dbReference>
<dbReference type="InterPro" id="IPR002912">
    <property type="entry name" value="ACT_dom"/>
</dbReference>
<dbReference type="InterPro" id="IPR006236">
    <property type="entry name" value="PGDH"/>
</dbReference>
<evidence type="ECO:0000256" key="9">
    <source>
        <dbReference type="ARBA" id="ARBA00048126"/>
    </source>
</evidence>
<evidence type="ECO:0000256" key="2">
    <source>
        <dbReference type="ARBA" id="ARBA00005216"/>
    </source>
</evidence>